<organism evidence="1 2">
    <name type="scientific">Clostridium kluyveri</name>
    <dbReference type="NCBI Taxonomy" id="1534"/>
    <lineage>
        <taxon>Bacteria</taxon>
        <taxon>Bacillati</taxon>
        <taxon>Bacillota</taxon>
        <taxon>Clostridia</taxon>
        <taxon>Eubacteriales</taxon>
        <taxon>Clostridiaceae</taxon>
        <taxon>Clostridium</taxon>
    </lineage>
</organism>
<dbReference type="Proteomes" id="UP000184604">
    <property type="component" value="Chromosome"/>
</dbReference>
<accession>A0A1L5FBY1</accession>
<protein>
    <submittedName>
        <fullName evidence="1">Uncharacterized protein</fullName>
    </submittedName>
</protein>
<dbReference type="EMBL" id="CP018335">
    <property type="protein sequence ID" value="APM40483.1"/>
    <property type="molecule type" value="Genomic_DNA"/>
</dbReference>
<dbReference type="AlphaFoldDB" id="A0A1L5FBY1"/>
<reference evidence="1 2" key="1">
    <citation type="submission" date="2016-12" db="EMBL/GenBank/DDBJ databases">
        <title>Complete genome sequence of Clostridium kluyveri JZZ isolated from the pit mud of a Chinese flavor liquor-making factory.</title>
        <authorList>
            <person name="Wang Y."/>
        </authorList>
    </citation>
    <scope>NUCLEOTIDE SEQUENCE [LARGE SCALE GENOMIC DNA]</scope>
    <source>
        <strain evidence="1 2">JZZ</strain>
    </source>
</reference>
<evidence type="ECO:0000313" key="2">
    <source>
        <dbReference type="Proteomes" id="UP000184604"/>
    </source>
</evidence>
<sequence>MAFTPLEILKVNLNESQYPVFSDEELENLLEVNDNNVLKASWRGCLMKANMESKIVVGPVTIENADPDYWNNLASIYQADYLSEQAALNPTIVRGYKTSMRRSDGA</sequence>
<name>A0A1L5FBY1_CLOKL</name>
<gene>
    <name evidence="1" type="ORF">BS101_17985</name>
</gene>
<proteinExistence type="predicted"/>
<evidence type="ECO:0000313" key="1">
    <source>
        <dbReference type="EMBL" id="APM40483.1"/>
    </source>
</evidence>
<dbReference type="RefSeq" id="WP_073540075.1">
    <property type="nucleotide sequence ID" value="NZ_CP018335.1"/>
</dbReference>
<dbReference type="OrthoDB" id="1754873at2"/>